<dbReference type="PANTHER" id="PTHR11820">
    <property type="entry name" value="ACYLPYRUVASE"/>
    <property type="match status" value="1"/>
</dbReference>
<evidence type="ECO:0000256" key="1">
    <source>
        <dbReference type="ARBA" id="ARBA00022723"/>
    </source>
</evidence>
<keyword evidence="5" id="KW-1185">Reference proteome</keyword>
<evidence type="ECO:0000313" key="5">
    <source>
        <dbReference type="Proteomes" id="UP000266484"/>
    </source>
</evidence>
<keyword evidence="1" id="KW-0479">Metal-binding</keyword>
<dbReference type="RefSeq" id="WP_147360126.1">
    <property type="nucleotide sequence ID" value="NZ_QWGT01000608.1"/>
</dbReference>
<accession>A0A399SLV4</accession>
<proteinExistence type="predicted"/>
<dbReference type="EMBL" id="QWGT01000608">
    <property type="protein sequence ID" value="RIJ43433.1"/>
    <property type="molecule type" value="Genomic_DNA"/>
</dbReference>
<dbReference type="InterPro" id="IPR036663">
    <property type="entry name" value="Fumarylacetoacetase_C_sf"/>
</dbReference>
<feature type="region of interest" description="Disordered" evidence="2">
    <location>
        <begin position="74"/>
        <end position="94"/>
    </location>
</feature>
<organism evidence="4 5">
    <name type="scientific">Clavibacter lycopersici</name>
    <dbReference type="NCBI Taxonomy" id="2301718"/>
    <lineage>
        <taxon>Bacteria</taxon>
        <taxon>Bacillati</taxon>
        <taxon>Actinomycetota</taxon>
        <taxon>Actinomycetes</taxon>
        <taxon>Micrococcales</taxon>
        <taxon>Microbacteriaceae</taxon>
        <taxon>Clavibacter</taxon>
    </lineage>
</organism>
<dbReference type="SUPFAM" id="SSF56529">
    <property type="entry name" value="FAH"/>
    <property type="match status" value="1"/>
</dbReference>
<sequence>LQFSEQQWSRCKSFDGFSPTGPVVVTRDEVPDPQDLRITTVLDGETVQDGRTSGMVRTVARLVSYLSTSSTLQPGTLISTGTTSGAGYSRDPQI</sequence>
<comment type="caution">
    <text evidence="4">The sequence shown here is derived from an EMBL/GenBank/DDBJ whole genome shotgun (WGS) entry which is preliminary data.</text>
</comment>
<evidence type="ECO:0000313" key="4">
    <source>
        <dbReference type="EMBL" id="RIJ43433.1"/>
    </source>
</evidence>
<protein>
    <submittedName>
        <fullName evidence="4">Fumarylacetoacetate hydrolase family protein</fullName>
    </submittedName>
</protein>
<evidence type="ECO:0000259" key="3">
    <source>
        <dbReference type="Pfam" id="PF01557"/>
    </source>
</evidence>
<name>A0A399SLV4_9MICO</name>
<dbReference type="Pfam" id="PF01557">
    <property type="entry name" value="FAA_hydrolase"/>
    <property type="match status" value="1"/>
</dbReference>
<feature type="non-terminal residue" evidence="4">
    <location>
        <position position="94"/>
    </location>
</feature>
<dbReference type="AlphaFoldDB" id="A0A399SLV4"/>
<keyword evidence="4" id="KW-0378">Hydrolase</keyword>
<feature type="domain" description="Fumarylacetoacetase-like C-terminal" evidence="3">
    <location>
        <begin position="1"/>
        <end position="90"/>
    </location>
</feature>
<feature type="non-terminal residue" evidence="4">
    <location>
        <position position="1"/>
    </location>
</feature>
<gene>
    <name evidence="4" type="ORF">DZG00_16755</name>
</gene>
<evidence type="ECO:0000256" key="2">
    <source>
        <dbReference type="SAM" id="MobiDB-lite"/>
    </source>
</evidence>
<dbReference type="Gene3D" id="3.90.850.10">
    <property type="entry name" value="Fumarylacetoacetase-like, C-terminal domain"/>
    <property type="match status" value="1"/>
</dbReference>
<dbReference type="GO" id="GO:0046872">
    <property type="term" value="F:metal ion binding"/>
    <property type="evidence" value="ECO:0007669"/>
    <property type="project" value="UniProtKB-KW"/>
</dbReference>
<dbReference type="Proteomes" id="UP000266484">
    <property type="component" value="Unassembled WGS sequence"/>
</dbReference>
<dbReference type="GO" id="GO:0018773">
    <property type="term" value="F:acetylpyruvate hydrolase activity"/>
    <property type="evidence" value="ECO:0007669"/>
    <property type="project" value="TreeGrafter"/>
</dbReference>
<feature type="compositionally biased region" description="Polar residues" evidence="2">
    <location>
        <begin position="74"/>
        <end position="86"/>
    </location>
</feature>
<dbReference type="InterPro" id="IPR011234">
    <property type="entry name" value="Fumarylacetoacetase-like_C"/>
</dbReference>
<dbReference type="PANTHER" id="PTHR11820:SF7">
    <property type="entry name" value="ACYLPYRUVASE FAHD1, MITOCHONDRIAL"/>
    <property type="match status" value="1"/>
</dbReference>
<reference evidence="4 5" key="1">
    <citation type="submission" date="2018-08" db="EMBL/GenBank/DDBJ databases">
        <title>Genome Sequence of Clavibacter michiganensis Subspecies type strains, and the Atypical Peach-Colored Strains Isolated from Tomato.</title>
        <authorList>
            <person name="Osdaghi E."/>
            <person name="Portier P."/>
            <person name="Briand M."/>
            <person name="Jacques M.-A."/>
        </authorList>
    </citation>
    <scope>NUCLEOTIDE SEQUENCE [LARGE SCALE GENOMIC DNA]</scope>
    <source>
        <strain evidence="4 5">CFBP 8615</strain>
    </source>
</reference>